<feature type="compositionally biased region" description="Polar residues" evidence="1">
    <location>
        <begin position="469"/>
        <end position="482"/>
    </location>
</feature>
<keyword evidence="3" id="KW-1185">Reference proteome</keyword>
<dbReference type="GeneID" id="54564855"/>
<organism evidence="2 3">
    <name type="scientific">Zasmidium cellare ATCC 36951</name>
    <dbReference type="NCBI Taxonomy" id="1080233"/>
    <lineage>
        <taxon>Eukaryota</taxon>
        <taxon>Fungi</taxon>
        <taxon>Dikarya</taxon>
        <taxon>Ascomycota</taxon>
        <taxon>Pezizomycotina</taxon>
        <taxon>Dothideomycetes</taxon>
        <taxon>Dothideomycetidae</taxon>
        <taxon>Mycosphaerellales</taxon>
        <taxon>Mycosphaerellaceae</taxon>
        <taxon>Zasmidium</taxon>
    </lineage>
</organism>
<evidence type="ECO:0000256" key="1">
    <source>
        <dbReference type="SAM" id="MobiDB-lite"/>
    </source>
</evidence>
<dbReference type="OrthoDB" id="3942336at2759"/>
<gene>
    <name evidence="2" type="ORF">M409DRAFT_50624</name>
</gene>
<dbReference type="EMBL" id="ML993582">
    <property type="protein sequence ID" value="KAF2172029.1"/>
    <property type="molecule type" value="Genomic_DNA"/>
</dbReference>
<sequence>MADTFDSSDVEYEAPVPKLNKSAGQASIARLVQDGENDRLTSKKTVKQLTFGSGAKTTRYQQALWVNRFEVFREHTLKQALDKPFKADDLIRFLDTILSKKKLKLRRGKPAPNDDLAWDAAKIIISYGSFRWAEEEGFKFKEQHRLRLKTFVDDCVRSGRLTAGNWYKRTWIGFVTLSRMVRMFLAEASDKGTASWDLTISRCLSIVIVGALGCRAGDVAISRGYDGNEYLQYQHIELFLEENDQSSPTQPAKLDDVRAVITLQYTKGMKNRAENSPVKFLSPLLDPSCYHVCPITLLLIHALRHGMFEGGQFRSIQQVLDHAAQRPDRKIAWKYPTRPLLPMFLNGPLRCNLDMPAPTNQLLTTIKSMGQVSGMLDRAYTHGLRLGASRDLAHFESKKSAELLGAGVAHDEIRRSLGHNSTTTAKGTTDRYIGDTGADFYQARASAKPGVAGSVRRGRLDKLRDNVMQEPTRSRQQASVASEPSPLPQQMRRTGKTLARAPLVDLSSNTPVKRKTLDDVQDAPSANGEDISIDPVLLAYDQRSLNVSDAQQMSDEVPQDVQALCSIVFPEGGDTIEATTEAPPMVDVADLELQDEVARCLAGDDLSPTKNSGVAFVDAYSCINVVSNMHFAQTWSKYEPGSEGSFQQTIGMHSTRGHSKDDPTPFQYRCRVSPECDHMELLLHKLERHEARCTKETSSAMNDALAIAAANQSKLEAGTLSNDRRCSQPDCSYVVIGKPDDQVKAAMKKHVYNVHDWEPKPCEHGCEPEKTYASRSSYTAHKSNSYSGRWPTHCSFPGCTETKTFNGPATLGDHLSRKHGLASADERKPYYPAAASGKPSGRFAAQSCIVTGCESEQTFKAVKSLQAHLVSAHSMEETAATTLIHQNARYESAASSGKGPSSRQVMKALESQAPQPPAAKKRKT</sequence>
<dbReference type="AlphaFoldDB" id="A0A6A6D1R8"/>
<proteinExistence type="predicted"/>
<dbReference type="RefSeq" id="XP_033672918.1">
    <property type="nucleotide sequence ID" value="XM_033811583.1"/>
</dbReference>
<dbReference type="Proteomes" id="UP000799537">
    <property type="component" value="Unassembled WGS sequence"/>
</dbReference>
<feature type="compositionally biased region" description="Polar residues" evidence="1">
    <location>
        <begin position="893"/>
        <end position="904"/>
    </location>
</feature>
<feature type="region of interest" description="Disordered" evidence="1">
    <location>
        <begin position="462"/>
        <end position="495"/>
    </location>
</feature>
<protein>
    <recommendedName>
        <fullName evidence="4">C2H2-type domain-containing protein</fullName>
    </recommendedName>
</protein>
<accession>A0A6A6D1R8</accession>
<evidence type="ECO:0000313" key="3">
    <source>
        <dbReference type="Proteomes" id="UP000799537"/>
    </source>
</evidence>
<name>A0A6A6D1R8_ZASCE</name>
<feature type="region of interest" description="Disordered" evidence="1">
    <location>
        <begin position="889"/>
        <end position="924"/>
    </location>
</feature>
<evidence type="ECO:0008006" key="4">
    <source>
        <dbReference type="Google" id="ProtNLM"/>
    </source>
</evidence>
<evidence type="ECO:0000313" key="2">
    <source>
        <dbReference type="EMBL" id="KAF2172029.1"/>
    </source>
</evidence>
<reference evidence="2" key="1">
    <citation type="journal article" date="2020" name="Stud. Mycol.">
        <title>101 Dothideomycetes genomes: a test case for predicting lifestyles and emergence of pathogens.</title>
        <authorList>
            <person name="Haridas S."/>
            <person name="Albert R."/>
            <person name="Binder M."/>
            <person name="Bloem J."/>
            <person name="Labutti K."/>
            <person name="Salamov A."/>
            <person name="Andreopoulos B."/>
            <person name="Baker S."/>
            <person name="Barry K."/>
            <person name="Bills G."/>
            <person name="Bluhm B."/>
            <person name="Cannon C."/>
            <person name="Castanera R."/>
            <person name="Culley D."/>
            <person name="Daum C."/>
            <person name="Ezra D."/>
            <person name="Gonzalez J."/>
            <person name="Henrissat B."/>
            <person name="Kuo A."/>
            <person name="Liang C."/>
            <person name="Lipzen A."/>
            <person name="Lutzoni F."/>
            <person name="Magnuson J."/>
            <person name="Mondo S."/>
            <person name="Nolan M."/>
            <person name="Ohm R."/>
            <person name="Pangilinan J."/>
            <person name="Park H.-J."/>
            <person name="Ramirez L."/>
            <person name="Alfaro M."/>
            <person name="Sun H."/>
            <person name="Tritt A."/>
            <person name="Yoshinaga Y."/>
            <person name="Zwiers L.-H."/>
            <person name="Turgeon B."/>
            <person name="Goodwin S."/>
            <person name="Spatafora J."/>
            <person name="Crous P."/>
            <person name="Grigoriev I."/>
        </authorList>
    </citation>
    <scope>NUCLEOTIDE SEQUENCE</scope>
    <source>
        <strain evidence="2">ATCC 36951</strain>
    </source>
</reference>